<feature type="compositionally biased region" description="Polar residues" evidence="7">
    <location>
        <begin position="827"/>
        <end position="841"/>
    </location>
</feature>
<organism evidence="8 9">
    <name type="scientific">Paramuricea clavata</name>
    <name type="common">Red gorgonian</name>
    <name type="synonym">Violescent sea-whip</name>
    <dbReference type="NCBI Taxonomy" id="317549"/>
    <lineage>
        <taxon>Eukaryota</taxon>
        <taxon>Metazoa</taxon>
        <taxon>Cnidaria</taxon>
        <taxon>Anthozoa</taxon>
        <taxon>Octocorallia</taxon>
        <taxon>Malacalcyonacea</taxon>
        <taxon>Plexauridae</taxon>
        <taxon>Paramuricea</taxon>
    </lineage>
</organism>
<keyword evidence="3" id="KW-0808">Transferase</keyword>
<dbReference type="GO" id="GO:0035556">
    <property type="term" value="P:intracellular signal transduction"/>
    <property type="evidence" value="ECO:0007669"/>
    <property type="project" value="TreeGrafter"/>
</dbReference>
<evidence type="ECO:0000256" key="7">
    <source>
        <dbReference type="SAM" id="MobiDB-lite"/>
    </source>
</evidence>
<dbReference type="Pfam" id="PF00339">
    <property type="entry name" value="Arrestin_N"/>
    <property type="match status" value="1"/>
</dbReference>
<evidence type="ECO:0000256" key="1">
    <source>
        <dbReference type="ARBA" id="ARBA00005298"/>
    </source>
</evidence>
<evidence type="ECO:0000256" key="6">
    <source>
        <dbReference type="ARBA" id="ARBA00022840"/>
    </source>
</evidence>
<accession>A0A7D9ID57</accession>
<evidence type="ECO:0000256" key="5">
    <source>
        <dbReference type="ARBA" id="ARBA00022777"/>
    </source>
</evidence>
<evidence type="ECO:0000256" key="4">
    <source>
        <dbReference type="ARBA" id="ARBA00022741"/>
    </source>
</evidence>
<dbReference type="AlphaFoldDB" id="A0A7D9ID57"/>
<dbReference type="PROSITE" id="PS50011">
    <property type="entry name" value="PROTEIN_KINASE_DOM"/>
    <property type="match status" value="1"/>
</dbReference>
<feature type="region of interest" description="Disordered" evidence="7">
    <location>
        <begin position="709"/>
        <end position="730"/>
    </location>
</feature>
<dbReference type="InterPro" id="IPR011022">
    <property type="entry name" value="Arrestin_C-like"/>
</dbReference>
<dbReference type="InterPro" id="IPR014756">
    <property type="entry name" value="Ig_E-set"/>
</dbReference>
<evidence type="ECO:0000256" key="2">
    <source>
        <dbReference type="ARBA" id="ARBA00022527"/>
    </source>
</evidence>
<name>A0A7D9ID57_PARCT</name>
<dbReference type="InterPro" id="IPR008271">
    <property type="entry name" value="Ser/Thr_kinase_AS"/>
</dbReference>
<dbReference type="SMART" id="SM00220">
    <property type="entry name" value="S_TKc"/>
    <property type="match status" value="1"/>
</dbReference>
<feature type="region of interest" description="Disordered" evidence="7">
    <location>
        <begin position="815"/>
        <end position="841"/>
    </location>
</feature>
<dbReference type="InterPro" id="IPR011021">
    <property type="entry name" value="Arrestin-like_N"/>
</dbReference>
<dbReference type="PROSITE" id="PS00108">
    <property type="entry name" value="PROTEIN_KINASE_ST"/>
    <property type="match status" value="1"/>
</dbReference>
<dbReference type="SMART" id="SM01017">
    <property type="entry name" value="Arrestin_C"/>
    <property type="match status" value="1"/>
</dbReference>
<dbReference type="Pfam" id="PF00069">
    <property type="entry name" value="Pkinase"/>
    <property type="match status" value="1"/>
</dbReference>
<keyword evidence="2" id="KW-0723">Serine/threonine-protein kinase</keyword>
<reference evidence="8" key="1">
    <citation type="submission" date="2020-04" db="EMBL/GenBank/DDBJ databases">
        <authorList>
            <person name="Alioto T."/>
            <person name="Alioto T."/>
            <person name="Gomez Garrido J."/>
        </authorList>
    </citation>
    <scope>NUCLEOTIDE SEQUENCE</scope>
    <source>
        <strain evidence="8">A484AB</strain>
    </source>
</reference>
<dbReference type="OrthoDB" id="5984109at2759"/>
<keyword evidence="4" id="KW-0547">Nucleotide-binding</keyword>
<dbReference type="PANTHER" id="PTHR24346:SF82">
    <property type="entry name" value="KP78A-RELATED"/>
    <property type="match status" value="1"/>
</dbReference>
<dbReference type="InterPro" id="IPR014752">
    <property type="entry name" value="Arrestin-like_C"/>
</dbReference>
<dbReference type="InterPro" id="IPR000719">
    <property type="entry name" value="Prot_kinase_dom"/>
</dbReference>
<proteinExistence type="inferred from homology"/>
<dbReference type="GO" id="GO:0005737">
    <property type="term" value="C:cytoplasm"/>
    <property type="evidence" value="ECO:0007669"/>
    <property type="project" value="TreeGrafter"/>
</dbReference>
<feature type="compositionally biased region" description="Low complexity" evidence="7">
    <location>
        <begin position="949"/>
        <end position="966"/>
    </location>
</feature>
<keyword evidence="5 8" id="KW-0418">Kinase</keyword>
<protein>
    <submittedName>
        <fullName evidence="8">Testis-specific serine threonine- kinase 5-like</fullName>
    </submittedName>
</protein>
<dbReference type="Proteomes" id="UP001152795">
    <property type="component" value="Unassembled WGS sequence"/>
</dbReference>
<dbReference type="InterPro" id="IPR011009">
    <property type="entry name" value="Kinase-like_dom_sf"/>
</dbReference>
<sequence>MEAEAIEYEEDLHQDADAVDVRKIICEDQDRPVFTAGFAITLSCVVYLKKAVGNPQIHLEVKGKVRVQYEGRILDDSSHSTSGLRKSKRRKVREKMIFILPVVLSPAFLEAGEHVVPITFDLPYNLRTSFESPMGSVRYWIQPNTTYHYVATADAFYFDVNGLNCFIQRGIPREKTYAESVRGMFFSKSPVEIICSVEWEGCEIGESVPVTVKVHSSHKKIKYVNIDLCREVSNFLGDPRIMVVSSAKVKLNSVFKTLKSWKGNFVIPDDLRPEAFQIKGFFSVAYHLKFTALTTFSNNFSVSIPIKIGNKLPSMENLAIDKSKWKELEEFYEQTGLKGYTSIMIEECLGRRIVRPATEYIHISPLSPDVSTEKPPITIEEIDCERRGYKLTHKTLGVGAYAKVKLAYVSPNKKAKHPCLRTNLDNKDDNRVAIKIISKKNAPAEYLEKFMPREIDALNATCRHRNVITLYETFRSETKIYLVMEYAAKGDLLEYINSKTRRGQPLTEVKAKFLFRQLVLGITHCHQRNVVHRDLKCENVLLDENDLIKVTDFGFATRYPTSKCQFLDTFCGSYAYAAPEILSACKYDGKLADIWSLGVILFAMTCGKLPYNDKSLKYLIEQTKKKVLFPEKLNLSSELRGLIHGILVYDANSRMSLHEILFHPWLAMTKVPKQAPSCTATRKIYRSENEGENKPTPCVTGTGTVALERRPRPLGVPRPQKKPRRPPVPSPVQFLVATQRENSIRKSAIPSGTWSPLSSTPEPGHVAKIMRDRNNNDVMKLLMTAGPERPATPTRLYKLAPSEQRQKVITAYQAPTSSPVVRPRTGASAQGNQGNKMTSAAQDGGNKYAAMKSGVFLRTFHTLYRCNKAEDEIKEQWNDEAGLDIQQAQPRNVDYGSSDKYNFPPVSGRAGHEENYTHQYHQRASSCRRYSAWKTPITSSKNRKLAILSRSGKNSSSGTRSSRSAGYEASRERGDTSPCCRKTFASVSQPKQLVSKLTVHVVK</sequence>
<dbReference type="GO" id="GO:0050321">
    <property type="term" value="F:tau-protein kinase activity"/>
    <property type="evidence" value="ECO:0007669"/>
    <property type="project" value="TreeGrafter"/>
</dbReference>
<gene>
    <name evidence="8" type="ORF">PACLA_8A083804</name>
</gene>
<keyword evidence="9" id="KW-1185">Reference proteome</keyword>
<keyword evidence="6" id="KW-0067">ATP-binding</keyword>
<evidence type="ECO:0000313" key="8">
    <source>
        <dbReference type="EMBL" id="CAB4004080.1"/>
    </source>
</evidence>
<dbReference type="GO" id="GO:0000226">
    <property type="term" value="P:microtubule cytoskeleton organization"/>
    <property type="evidence" value="ECO:0007669"/>
    <property type="project" value="TreeGrafter"/>
</dbReference>
<dbReference type="FunFam" id="1.10.510.10:FF:000658">
    <property type="entry name" value="Protein CBG12184"/>
    <property type="match status" value="1"/>
</dbReference>
<dbReference type="SUPFAM" id="SSF81296">
    <property type="entry name" value="E set domains"/>
    <property type="match status" value="1"/>
</dbReference>
<evidence type="ECO:0000256" key="3">
    <source>
        <dbReference type="ARBA" id="ARBA00022679"/>
    </source>
</evidence>
<dbReference type="EMBL" id="CACRXK020004803">
    <property type="protein sequence ID" value="CAB4004080.1"/>
    <property type="molecule type" value="Genomic_DNA"/>
</dbReference>
<dbReference type="PANTHER" id="PTHR24346">
    <property type="entry name" value="MAP/MICROTUBULE AFFINITY-REGULATING KINASE"/>
    <property type="match status" value="1"/>
</dbReference>
<dbReference type="Pfam" id="PF02752">
    <property type="entry name" value="Arrestin_C"/>
    <property type="match status" value="1"/>
</dbReference>
<dbReference type="GO" id="GO:0005524">
    <property type="term" value="F:ATP binding"/>
    <property type="evidence" value="ECO:0007669"/>
    <property type="project" value="UniProtKB-KW"/>
</dbReference>
<comment type="caution">
    <text evidence="8">The sequence shown here is derived from an EMBL/GenBank/DDBJ whole genome shotgun (WGS) entry which is preliminary data.</text>
</comment>
<dbReference type="SUPFAM" id="SSF56112">
    <property type="entry name" value="Protein kinase-like (PK-like)"/>
    <property type="match status" value="1"/>
</dbReference>
<dbReference type="Gene3D" id="1.10.510.10">
    <property type="entry name" value="Transferase(Phosphotransferase) domain 1"/>
    <property type="match status" value="1"/>
</dbReference>
<comment type="similarity">
    <text evidence="1">Belongs to the arrestin family.</text>
</comment>
<feature type="region of interest" description="Disordered" evidence="7">
    <location>
        <begin position="944"/>
        <end position="979"/>
    </location>
</feature>
<dbReference type="Gene3D" id="2.60.40.640">
    <property type="match status" value="2"/>
</dbReference>
<evidence type="ECO:0000313" key="9">
    <source>
        <dbReference type="Proteomes" id="UP001152795"/>
    </source>
</evidence>